<dbReference type="RefSeq" id="WP_344385439.1">
    <property type="nucleotide sequence ID" value="NZ_BAAATA010000039.1"/>
</dbReference>
<dbReference type="InterPro" id="IPR015330">
    <property type="entry name" value="DNA_primase/pol_bifunc_N"/>
</dbReference>
<dbReference type="EMBL" id="BAAATA010000039">
    <property type="protein sequence ID" value="GAA2506070.1"/>
    <property type="molecule type" value="Genomic_DNA"/>
</dbReference>
<evidence type="ECO:0000259" key="1">
    <source>
        <dbReference type="SMART" id="SM00943"/>
    </source>
</evidence>
<protein>
    <submittedName>
        <fullName evidence="2">Bifunctional DNA primase/polymerase</fullName>
    </submittedName>
</protein>
<name>A0ABN3MPQ0_9ACTN</name>
<comment type="caution">
    <text evidence="2">The sequence shown here is derived from an EMBL/GenBank/DDBJ whole genome shotgun (WGS) entry which is preliminary data.</text>
</comment>
<dbReference type="Proteomes" id="UP001501358">
    <property type="component" value="Unassembled WGS sequence"/>
</dbReference>
<evidence type="ECO:0000313" key="3">
    <source>
        <dbReference type="Proteomes" id="UP001501358"/>
    </source>
</evidence>
<reference evidence="2 3" key="1">
    <citation type="journal article" date="2019" name="Int. J. Syst. Evol. Microbiol.">
        <title>The Global Catalogue of Microorganisms (GCM) 10K type strain sequencing project: providing services to taxonomists for standard genome sequencing and annotation.</title>
        <authorList>
            <consortium name="The Broad Institute Genomics Platform"/>
            <consortium name="The Broad Institute Genome Sequencing Center for Infectious Disease"/>
            <person name="Wu L."/>
            <person name="Ma J."/>
        </authorList>
    </citation>
    <scope>NUCLEOTIDE SEQUENCE [LARGE SCALE GENOMIC DNA]</scope>
    <source>
        <strain evidence="2 3">JCM 6307</strain>
    </source>
</reference>
<proteinExistence type="predicted"/>
<feature type="domain" description="DNA primase/polymerase bifunctional N-terminal" evidence="1">
    <location>
        <begin position="21"/>
        <end position="202"/>
    </location>
</feature>
<gene>
    <name evidence="2" type="ORF">GCM10010406_48360</name>
</gene>
<sequence>MVVENTVGVRRQVTDPMLEAALRYADERHWDVLAGARLVEDGGTLRCSCGRAPCPAPGAHPVEPGWADRASGSTVEVHRMWRERPGSSVLLPAGRSFDAVDVPEAAGFLALARMERTELPAGPVLCSPKRRLVFLVLPGATARVPALLRALGRSASSLDLVVRGEGDYVPAPPTRVGTSGPVQWARPPTASNRWLPDVGELLGPLAYACGREAAAARAR</sequence>
<organism evidence="2 3">
    <name type="scientific">Streptomyces thermolineatus</name>
    <dbReference type="NCBI Taxonomy" id="44033"/>
    <lineage>
        <taxon>Bacteria</taxon>
        <taxon>Bacillati</taxon>
        <taxon>Actinomycetota</taxon>
        <taxon>Actinomycetes</taxon>
        <taxon>Kitasatosporales</taxon>
        <taxon>Streptomycetaceae</taxon>
        <taxon>Streptomyces</taxon>
    </lineage>
</organism>
<accession>A0ABN3MPQ0</accession>
<evidence type="ECO:0000313" key="2">
    <source>
        <dbReference type="EMBL" id="GAA2506070.1"/>
    </source>
</evidence>
<keyword evidence="3" id="KW-1185">Reference proteome</keyword>
<dbReference type="SMART" id="SM00943">
    <property type="entry name" value="Prim-Pol"/>
    <property type="match status" value="1"/>
</dbReference>
<dbReference type="Pfam" id="PF09250">
    <property type="entry name" value="Prim-Pol"/>
    <property type="match status" value="1"/>
</dbReference>